<dbReference type="EMBL" id="CP127294">
    <property type="protein sequence ID" value="WIX75779.1"/>
    <property type="molecule type" value="Genomic_DNA"/>
</dbReference>
<dbReference type="CDD" id="cd00093">
    <property type="entry name" value="HTH_XRE"/>
    <property type="match status" value="1"/>
</dbReference>
<dbReference type="GO" id="GO:0003677">
    <property type="term" value="F:DNA binding"/>
    <property type="evidence" value="ECO:0007669"/>
    <property type="project" value="InterPro"/>
</dbReference>
<proteinExistence type="predicted"/>
<dbReference type="SMART" id="SM00530">
    <property type="entry name" value="HTH_XRE"/>
    <property type="match status" value="2"/>
</dbReference>
<keyword evidence="3" id="KW-1185">Reference proteome</keyword>
<gene>
    <name evidence="2" type="ORF">QRX50_30400</name>
</gene>
<dbReference type="KEGG" id="acab:QRX50_30400"/>
<evidence type="ECO:0000313" key="2">
    <source>
        <dbReference type="EMBL" id="WIX75779.1"/>
    </source>
</evidence>
<dbReference type="RefSeq" id="WP_285966543.1">
    <property type="nucleotide sequence ID" value="NZ_CP127294.1"/>
</dbReference>
<evidence type="ECO:0000313" key="3">
    <source>
        <dbReference type="Proteomes" id="UP001236014"/>
    </source>
</evidence>
<dbReference type="Gene3D" id="1.10.260.40">
    <property type="entry name" value="lambda repressor-like DNA-binding domains"/>
    <property type="match status" value="1"/>
</dbReference>
<sequence length="208" mass="23253">MTALVQRSALDQLDVVAARLEEIRLAEGLSLREAGRILGVLAGNIHSFRTRARTSRTLPILDAYARRLGYRLHVVLVEDDPGQRRPPWRERMPHGDNPGDAQAMSELWQLVGHLHTLRRKAGLTRGEVAETLGISPLTLWRLENHPGAADAAFTNVLLYARFYGYTVQFHVAAPLEVTAMGKWMRDDGSVIYDGNPETGDDEDHLPDE</sequence>
<dbReference type="SUPFAM" id="SSF47413">
    <property type="entry name" value="lambda repressor-like DNA-binding domains"/>
    <property type="match status" value="2"/>
</dbReference>
<evidence type="ECO:0000259" key="1">
    <source>
        <dbReference type="PROSITE" id="PS50943"/>
    </source>
</evidence>
<dbReference type="InterPro" id="IPR001387">
    <property type="entry name" value="Cro/C1-type_HTH"/>
</dbReference>
<name>A0A9Y2I9H4_9PSEU</name>
<dbReference type="InterPro" id="IPR010982">
    <property type="entry name" value="Lambda_DNA-bd_dom_sf"/>
</dbReference>
<dbReference type="PROSITE" id="PS50943">
    <property type="entry name" value="HTH_CROC1"/>
    <property type="match status" value="1"/>
</dbReference>
<organism evidence="2 3">
    <name type="scientific">Amycolatopsis carbonis</name>
    <dbReference type="NCBI Taxonomy" id="715471"/>
    <lineage>
        <taxon>Bacteria</taxon>
        <taxon>Bacillati</taxon>
        <taxon>Actinomycetota</taxon>
        <taxon>Actinomycetes</taxon>
        <taxon>Pseudonocardiales</taxon>
        <taxon>Pseudonocardiaceae</taxon>
        <taxon>Amycolatopsis</taxon>
    </lineage>
</organism>
<dbReference type="Proteomes" id="UP001236014">
    <property type="component" value="Chromosome"/>
</dbReference>
<feature type="domain" description="HTH cro/C1-type" evidence="1">
    <location>
        <begin position="114"/>
        <end position="170"/>
    </location>
</feature>
<accession>A0A9Y2I9H4</accession>
<protein>
    <submittedName>
        <fullName evidence="2">Helix-turn-helix transcriptional regulator</fullName>
    </submittedName>
</protein>
<reference evidence="2 3" key="1">
    <citation type="submission" date="2023-06" db="EMBL/GenBank/DDBJ databases">
        <authorList>
            <person name="Oyuntsetseg B."/>
            <person name="Kim S.B."/>
        </authorList>
    </citation>
    <scope>NUCLEOTIDE SEQUENCE [LARGE SCALE GENOMIC DNA]</scope>
    <source>
        <strain evidence="2 3">2-15</strain>
    </source>
</reference>
<dbReference type="AlphaFoldDB" id="A0A9Y2I9H4"/>
<dbReference type="Pfam" id="PF13560">
    <property type="entry name" value="HTH_31"/>
    <property type="match status" value="1"/>
</dbReference>